<comment type="catalytic activity">
    <reaction evidence="14">
        <text>ATP + H2O = ADP + phosphate + H(+)</text>
        <dbReference type="Rhea" id="RHEA:13065"/>
        <dbReference type="ChEBI" id="CHEBI:15377"/>
        <dbReference type="ChEBI" id="CHEBI:15378"/>
        <dbReference type="ChEBI" id="CHEBI:30616"/>
        <dbReference type="ChEBI" id="CHEBI:43474"/>
        <dbReference type="ChEBI" id="CHEBI:456216"/>
        <dbReference type="EC" id="5.6.2.4"/>
    </reaction>
</comment>
<evidence type="ECO:0000256" key="11">
    <source>
        <dbReference type="ARBA" id="ARBA00023235"/>
    </source>
</evidence>
<keyword evidence="2" id="KW-0540">Nuclease</keyword>
<dbReference type="SMART" id="SM00382">
    <property type="entry name" value="AAA"/>
    <property type="match status" value="1"/>
</dbReference>
<dbReference type="Gene3D" id="1.10.486.10">
    <property type="entry name" value="PCRA, domain 4"/>
    <property type="match status" value="1"/>
</dbReference>
<evidence type="ECO:0000256" key="6">
    <source>
        <dbReference type="ARBA" id="ARBA00022806"/>
    </source>
</evidence>
<dbReference type="RefSeq" id="WP_225873610.1">
    <property type="nucleotide sequence ID" value="NZ_BKDJ01000001.1"/>
</dbReference>
<dbReference type="InterPro" id="IPR038726">
    <property type="entry name" value="PDDEXK_AddAB-type"/>
</dbReference>
<dbReference type="GO" id="GO:0000725">
    <property type="term" value="P:recombinational repair"/>
    <property type="evidence" value="ECO:0007669"/>
    <property type="project" value="TreeGrafter"/>
</dbReference>
<dbReference type="GO" id="GO:0005524">
    <property type="term" value="F:ATP binding"/>
    <property type="evidence" value="ECO:0007669"/>
    <property type="project" value="UniProtKB-UniRule"/>
</dbReference>
<dbReference type="Pfam" id="PF00580">
    <property type="entry name" value="UvrD-helicase"/>
    <property type="match status" value="1"/>
</dbReference>
<proteinExistence type="inferred from homology"/>
<protein>
    <recommendedName>
        <fullName evidence="13">DNA 3'-5' helicase</fullName>
        <ecNumber evidence="13">5.6.2.4</ecNumber>
    </recommendedName>
</protein>
<dbReference type="GO" id="GO:0005829">
    <property type="term" value="C:cytosol"/>
    <property type="evidence" value="ECO:0007669"/>
    <property type="project" value="TreeGrafter"/>
</dbReference>
<reference evidence="19 20" key="1">
    <citation type="submission" date="2019-09" db="EMBL/GenBank/DDBJ databases">
        <title>Arthrobacter zafarii sp. nov., a moderately thermotolerant and halotolerant actinobacterium isolated from Cholistan desert soil of Pakistan.</title>
        <authorList>
            <person name="Amin A."/>
            <person name="Ahmed I."/>
            <person name="Khalid N."/>
            <person name="Schumann P."/>
            <person name="Busse H.J."/>
            <person name="Khan I.U."/>
            <person name="Li S."/>
            <person name="Li W.J."/>
        </authorList>
    </citation>
    <scope>NUCLEOTIDE SEQUENCE [LARGE SCALE GENOMIC DNA]</scope>
    <source>
        <strain evidence="19 20">NCCP-1664</strain>
    </source>
</reference>
<evidence type="ECO:0000256" key="2">
    <source>
        <dbReference type="ARBA" id="ARBA00022722"/>
    </source>
</evidence>
<evidence type="ECO:0000256" key="13">
    <source>
        <dbReference type="ARBA" id="ARBA00034808"/>
    </source>
</evidence>
<dbReference type="EC" id="5.6.2.4" evidence="13"/>
<dbReference type="InterPro" id="IPR003593">
    <property type="entry name" value="AAA+_ATPase"/>
</dbReference>
<evidence type="ECO:0000256" key="8">
    <source>
        <dbReference type="ARBA" id="ARBA00022840"/>
    </source>
</evidence>
<dbReference type="AlphaFoldDB" id="A0A5A7NMQ8"/>
<keyword evidence="4" id="KW-0227">DNA damage</keyword>
<keyword evidence="5 15" id="KW-0378">Hydrolase</keyword>
<accession>A0A5A7NMQ8</accession>
<organism evidence="19 20">
    <name type="scientific">Zafaria cholistanensis</name>
    <dbReference type="NCBI Taxonomy" id="1682741"/>
    <lineage>
        <taxon>Bacteria</taxon>
        <taxon>Bacillati</taxon>
        <taxon>Actinomycetota</taxon>
        <taxon>Actinomycetes</taxon>
        <taxon>Micrococcales</taxon>
        <taxon>Micrococcaceae</taxon>
        <taxon>Zafaria</taxon>
    </lineage>
</organism>
<dbReference type="PROSITE" id="PS51198">
    <property type="entry name" value="UVRD_HELICASE_ATP_BIND"/>
    <property type="match status" value="1"/>
</dbReference>
<feature type="binding site" evidence="15">
    <location>
        <begin position="30"/>
        <end position="37"/>
    </location>
    <ligand>
        <name>ATP</name>
        <dbReference type="ChEBI" id="CHEBI:30616"/>
    </ligand>
</feature>
<evidence type="ECO:0000313" key="19">
    <source>
        <dbReference type="EMBL" id="GER21839.1"/>
    </source>
</evidence>
<name>A0A5A7NMQ8_9MICC</name>
<feature type="domain" description="UvrD-like helicase C-terminal" evidence="18">
    <location>
        <begin position="325"/>
        <end position="636"/>
    </location>
</feature>
<keyword evidence="10" id="KW-0234">DNA repair</keyword>
<dbReference type="SUPFAM" id="SSF52540">
    <property type="entry name" value="P-loop containing nucleoside triphosphate hydrolases"/>
    <property type="match status" value="1"/>
</dbReference>
<evidence type="ECO:0000256" key="15">
    <source>
        <dbReference type="PROSITE-ProRule" id="PRU00560"/>
    </source>
</evidence>
<evidence type="ECO:0000259" key="18">
    <source>
        <dbReference type="PROSITE" id="PS51217"/>
    </source>
</evidence>
<keyword evidence="6 15" id="KW-0347">Helicase</keyword>
<evidence type="ECO:0000256" key="12">
    <source>
        <dbReference type="ARBA" id="ARBA00034617"/>
    </source>
</evidence>
<dbReference type="GO" id="GO:0043138">
    <property type="term" value="F:3'-5' DNA helicase activity"/>
    <property type="evidence" value="ECO:0007669"/>
    <property type="project" value="UniProtKB-EC"/>
</dbReference>
<keyword evidence="3 15" id="KW-0547">Nucleotide-binding</keyword>
<dbReference type="InterPro" id="IPR011604">
    <property type="entry name" value="PDDEXK-like_dom_sf"/>
</dbReference>
<dbReference type="Proteomes" id="UP000325307">
    <property type="component" value="Unassembled WGS sequence"/>
</dbReference>
<evidence type="ECO:0000256" key="14">
    <source>
        <dbReference type="ARBA" id="ARBA00048988"/>
    </source>
</evidence>
<dbReference type="GO" id="GO:0004527">
    <property type="term" value="F:exonuclease activity"/>
    <property type="evidence" value="ECO:0007669"/>
    <property type="project" value="UniProtKB-KW"/>
</dbReference>
<evidence type="ECO:0000256" key="9">
    <source>
        <dbReference type="ARBA" id="ARBA00023125"/>
    </source>
</evidence>
<gene>
    <name evidence="19" type="ORF">NCCP1664_03360</name>
</gene>
<dbReference type="PANTHER" id="PTHR11070:SF59">
    <property type="entry name" value="DNA 3'-5' HELICASE"/>
    <property type="match status" value="1"/>
</dbReference>
<dbReference type="InterPro" id="IPR013986">
    <property type="entry name" value="DExx_box_DNA_helicase_dom_sf"/>
</dbReference>
<evidence type="ECO:0000259" key="17">
    <source>
        <dbReference type="PROSITE" id="PS51198"/>
    </source>
</evidence>
<comment type="caution">
    <text evidence="19">The sequence shown here is derived from an EMBL/GenBank/DDBJ whole genome shotgun (WGS) entry which is preliminary data.</text>
</comment>
<dbReference type="GO" id="GO:0003677">
    <property type="term" value="F:DNA binding"/>
    <property type="evidence" value="ECO:0007669"/>
    <property type="project" value="UniProtKB-KW"/>
</dbReference>
<dbReference type="Gene3D" id="1.10.10.160">
    <property type="match status" value="1"/>
</dbReference>
<evidence type="ECO:0000256" key="10">
    <source>
        <dbReference type="ARBA" id="ARBA00023204"/>
    </source>
</evidence>
<dbReference type="Pfam" id="PF12705">
    <property type="entry name" value="PDDEXK_1"/>
    <property type="match status" value="1"/>
</dbReference>
<evidence type="ECO:0000256" key="16">
    <source>
        <dbReference type="SAM" id="MobiDB-lite"/>
    </source>
</evidence>
<evidence type="ECO:0000256" key="1">
    <source>
        <dbReference type="ARBA" id="ARBA00009922"/>
    </source>
</evidence>
<dbReference type="Gene3D" id="3.90.320.10">
    <property type="match status" value="1"/>
</dbReference>
<dbReference type="InterPro" id="IPR014017">
    <property type="entry name" value="DNA_helicase_UvrD-like_C"/>
</dbReference>
<dbReference type="PROSITE" id="PS51217">
    <property type="entry name" value="UVRD_HELICASE_CTER"/>
    <property type="match status" value="1"/>
</dbReference>
<feature type="domain" description="UvrD-like helicase ATP-binding" evidence="17">
    <location>
        <begin position="9"/>
        <end position="313"/>
    </location>
</feature>
<dbReference type="GO" id="GO:0033202">
    <property type="term" value="C:DNA helicase complex"/>
    <property type="evidence" value="ECO:0007669"/>
    <property type="project" value="TreeGrafter"/>
</dbReference>
<comment type="catalytic activity">
    <reaction evidence="12">
        <text>Couples ATP hydrolysis with the unwinding of duplex DNA by translocating in the 3'-5' direction.</text>
        <dbReference type="EC" id="5.6.2.4"/>
    </reaction>
</comment>
<comment type="similarity">
    <text evidence="1">Belongs to the helicase family. UvrD subfamily.</text>
</comment>
<dbReference type="EMBL" id="BKDJ01000001">
    <property type="protein sequence ID" value="GER21839.1"/>
    <property type="molecule type" value="Genomic_DNA"/>
</dbReference>
<keyword evidence="20" id="KW-1185">Reference proteome</keyword>
<evidence type="ECO:0000256" key="5">
    <source>
        <dbReference type="ARBA" id="ARBA00022801"/>
    </source>
</evidence>
<evidence type="ECO:0000256" key="4">
    <source>
        <dbReference type="ARBA" id="ARBA00022763"/>
    </source>
</evidence>
<keyword evidence="9" id="KW-0238">DNA-binding</keyword>
<dbReference type="Gene3D" id="3.40.50.300">
    <property type="entry name" value="P-loop containing nucleotide triphosphate hydrolases"/>
    <property type="match status" value="2"/>
</dbReference>
<dbReference type="InterPro" id="IPR014016">
    <property type="entry name" value="UvrD-like_ATP-bd"/>
</dbReference>
<evidence type="ECO:0000256" key="7">
    <source>
        <dbReference type="ARBA" id="ARBA00022839"/>
    </source>
</evidence>
<sequence length="1074" mass="114205">MEHPQALQLTPQQESIAGLGPGHGPVLVLGAPGTGKTTAALAAIVRRLDRGLDPQGLLAIAPSRASATRLRDALSAGTETTFSEPAVRTWSAYAFDLIRRARVAGHLPYVQRPPRLLSGPEQDTLIGQLLAGHAAGFTPGPAWPDSLGEAVGTRGFRKEVRELFDRLSEHGLEAGDLADLGESTGIAEWAAAAELYQEYRDLLDLGSSEAFDPAGLITAAADLLAGIPELLEGERERLRLVVVDDLQEATPSQHRLLELLGAGRDLLAFASPDSVVQGFRGARPDLLAAFGSRFGTEERPVRNLQLTRSLRMPAALSGAWQRIARRIPVAAGAAGRTFEPEPREAPWNVPGESPPADGAPGRGVGTVEAHLVDSPIHEMRLLAQRILEEHLMEGRPLASIAVIVRTGGQVRAVSRYLTAQGIAVTVPPAETPLRDEPAVRPLLDLMVRALAPDAAADTAGVELLLSSRYGTSTALDVRRLRQALRREERVAGGTRGSNELLAALFDEPAALEGLGREAAGARRLVRMFEALRAELADPGANAETALWALWEASGMEKAWTQAVHEGGSAGVRADADLDAVMALFQAAERFVDQLPGSTVLQFVEHVLGQELPMDTLANRGESLDAVEVMTPAAAAGREWGLVLLPGLQEGIWPNTRLRGELLGSGALADVVEHGPHILLQRDPASRLRATRADELRTFATALSRARDGVVCVAVSSEDHQPSQFLELAVPWTDPDRPRPVTPVARPRTLSALVARLRQAAEAEEDAAVRADAAAVLARLAASPRPVRGAAPEHWWGLLPSTTHAPVTPEGQPVRVSPSKVEAVLDSPLNWFVQAAGGEAATDFARSLGTLVHGIAENLPDATGSEYAAELERRWPDLDMPANWESARDKERADAMLRKLAQYALLMRGQGRTLAGREVAFDVEVPGGPRTARLRGVMDRVEVDADGRAYVVDLKTGKSQPAGKDVERHAQLGSYQAAVLAGALEGKLEVPVPSQPAGAALVQLGTVTKSPREQAQPAVDGEDWATPMVLAAAELMGAAEFLARHDPAKGGRGGSACRLPSVCPLCVQGKQVTEP</sequence>
<dbReference type="InterPro" id="IPR027417">
    <property type="entry name" value="P-loop_NTPase"/>
</dbReference>
<dbReference type="InterPro" id="IPR000212">
    <property type="entry name" value="DNA_helicase_UvrD/REP"/>
</dbReference>
<evidence type="ECO:0000313" key="20">
    <source>
        <dbReference type="Proteomes" id="UP000325307"/>
    </source>
</evidence>
<feature type="region of interest" description="Disordered" evidence="16">
    <location>
        <begin position="334"/>
        <end position="361"/>
    </location>
</feature>
<evidence type="ECO:0000256" key="3">
    <source>
        <dbReference type="ARBA" id="ARBA00022741"/>
    </source>
</evidence>
<keyword evidence="8 15" id="KW-0067">ATP-binding</keyword>
<dbReference type="PANTHER" id="PTHR11070">
    <property type="entry name" value="UVRD / RECB / PCRA DNA HELICASE FAMILY MEMBER"/>
    <property type="match status" value="1"/>
</dbReference>
<keyword evidence="11" id="KW-0413">Isomerase</keyword>
<keyword evidence="7" id="KW-0269">Exonuclease</keyword>